<dbReference type="InterPro" id="IPR028842">
    <property type="entry name" value="Afadin"/>
</dbReference>
<feature type="compositionally biased region" description="Basic and acidic residues" evidence="11">
    <location>
        <begin position="804"/>
        <end position="819"/>
    </location>
</feature>
<feature type="compositionally biased region" description="Basic and acidic residues" evidence="11">
    <location>
        <begin position="775"/>
        <end position="789"/>
    </location>
</feature>
<feature type="compositionally biased region" description="Basic and acidic residues" evidence="11">
    <location>
        <begin position="1094"/>
        <end position="1107"/>
    </location>
</feature>
<feature type="compositionally biased region" description="Basic and acidic residues" evidence="11">
    <location>
        <begin position="943"/>
        <end position="977"/>
    </location>
</feature>
<dbReference type="PANTHER" id="PTHR10398">
    <property type="entry name" value="AFADIN"/>
    <property type="match status" value="1"/>
</dbReference>
<evidence type="ECO:0000313" key="13">
    <source>
        <dbReference type="EMBL" id="RXM30900.1"/>
    </source>
</evidence>
<keyword evidence="5" id="KW-0597">Phosphoprotein</keyword>
<feature type="compositionally biased region" description="Pro residues" evidence="11">
    <location>
        <begin position="1028"/>
        <end position="1037"/>
    </location>
</feature>
<feature type="region of interest" description="Disordered" evidence="11">
    <location>
        <begin position="1334"/>
        <end position="1398"/>
    </location>
</feature>
<evidence type="ECO:0000256" key="9">
    <source>
        <dbReference type="ARBA" id="ARBA00074168"/>
    </source>
</evidence>
<evidence type="ECO:0000256" key="6">
    <source>
        <dbReference type="ARBA" id="ARBA00022990"/>
    </source>
</evidence>
<evidence type="ECO:0000256" key="7">
    <source>
        <dbReference type="ARBA" id="ARBA00023128"/>
    </source>
</evidence>
<feature type="compositionally biased region" description="Basic and acidic residues" evidence="11">
    <location>
        <begin position="1069"/>
        <end position="1084"/>
    </location>
</feature>
<feature type="compositionally biased region" description="Polar residues" evidence="11">
    <location>
        <begin position="857"/>
        <end position="867"/>
    </location>
</feature>
<dbReference type="Pfam" id="PF01843">
    <property type="entry name" value="DIL"/>
    <property type="match status" value="1"/>
</dbReference>
<evidence type="ECO:0000259" key="12">
    <source>
        <dbReference type="PROSITE" id="PS51126"/>
    </source>
</evidence>
<feature type="compositionally biased region" description="Polar residues" evidence="11">
    <location>
        <begin position="719"/>
        <end position="733"/>
    </location>
</feature>
<feature type="compositionally biased region" description="Basic and acidic residues" evidence="11">
    <location>
        <begin position="1176"/>
        <end position="1256"/>
    </location>
</feature>
<dbReference type="InterPro" id="IPR006917">
    <property type="entry name" value="SOUL_heme-bd"/>
</dbReference>
<dbReference type="InterPro" id="IPR037977">
    <property type="entry name" value="CBD_Afadin"/>
</dbReference>
<comment type="subcellular location">
    <subcellularLocation>
        <location evidence="2">Cytoplasm</location>
    </subcellularLocation>
    <subcellularLocation>
        <location evidence="1">Mitochondrion</location>
    </subcellularLocation>
</comment>
<feature type="compositionally biased region" description="Low complexity" evidence="11">
    <location>
        <begin position="843"/>
        <end position="856"/>
    </location>
</feature>
<dbReference type="GO" id="GO:0005912">
    <property type="term" value="C:adherens junction"/>
    <property type="evidence" value="ECO:0007669"/>
    <property type="project" value="TreeGrafter"/>
</dbReference>
<feature type="compositionally biased region" description="Low complexity" evidence="11">
    <location>
        <begin position="87"/>
        <end position="97"/>
    </location>
</feature>
<dbReference type="EMBL" id="SCEB01215181">
    <property type="protein sequence ID" value="RXM30900.1"/>
    <property type="molecule type" value="Genomic_DNA"/>
</dbReference>
<evidence type="ECO:0000256" key="1">
    <source>
        <dbReference type="ARBA" id="ARBA00004173"/>
    </source>
</evidence>
<comment type="subunit">
    <text evidence="8">Monomer. Interacts with LRPPRC. May interact with BCL2L1; an interaction with BCL2L1 was observed using a peptide, but not with the full-length protein. The full-length protein would have to undergo a major conformation change for the interaction to occur. Interacts with PDCD6.</text>
</comment>
<evidence type="ECO:0000256" key="4">
    <source>
        <dbReference type="ARBA" id="ARBA00022490"/>
    </source>
</evidence>
<dbReference type="GO" id="GO:0050839">
    <property type="term" value="F:cell adhesion molecule binding"/>
    <property type="evidence" value="ECO:0007669"/>
    <property type="project" value="TreeGrafter"/>
</dbReference>
<dbReference type="PROSITE" id="PS51126">
    <property type="entry name" value="DILUTE"/>
    <property type="match status" value="1"/>
</dbReference>
<feature type="compositionally biased region" description="Polar residues" evidence="11">
    <location>
        <begin position="655"/>
        <end position="666"/>
    </location>
</feature>
<evidence type="ECO:0000256" key="8">
    <source>
        <dbReference type="ARBA" id="ARBA00062333"/>
    </source>
</evidence>
<dbReference type="Gene3D" id="2.60.200.20">
    <property type="match status" value="1"/>
</dbReference>
<feature type="compositionally biased region" description="Pro residues" evidence="11">
    <location>
        <begin position="1341"/>
        <end position="1358"/>
    </location>
</feature>
<dbReference type="GO" id="GO:0032880">
    <property type="term" value="P:regulation of protein localization"/>
    <property type="evidence" value="ECO:0007669"/>
    <property type="project" value="TreeGrafter"/>
</dbReference>
<feature type="compositionally biased region" description="Basic and acidic residues" evidence="11">
    <location>
        <begin position="826"/>
        <end position="841"/>
    </location>
</feature>
<evidence type="ECO:0000256" key="10">
    <source>
        <dbReference type="ARBA" id="ARBA00076744"/>
    </source>
</evidence>
<dbReference type="Gene3D" id="3.20.80.10">
    <property type="entry name" value="Regulatory factor, effector binding domain"/>
    <property type="match status" value="1"/>
</dbReference>
<organism evidence="13 14">
    <name type="scientific">Acipenser ruthenus</name>
    <name type="common">Sterlet sturgeon</name>
    <dbReference type="NCBI Taxonomy" id="7906"/>
    <lineage>
        <taxon>Eukaryota</taxon>
        <taxon>Metazoa</taxon>
        <taxon>Chordata</taxon>
        <taxon>Craniata</taxon>
        <taxon>Vertebrata</taxon>
        <taxon>Euteleostomi</taxon>
        <taxon>Actinopterygii</taxon>
        <taxon>Chondrostei</taxon>
        <taxon>Acipenseriformes</taxon>
        <taxon>Acipenseridae</taxon>
        <taxon>Acipenser</taxon>
    </lineage>
</organism>
<feature type="compositionally biased region" description="Pro residues" evidence="11">
    <location>
        <begin position="898"/>
        <end position="908"/>
    </location>
</feature>
<dbReference type="InterPro" id="IPR008984">
    <property type="entry name" value="SMAD_FHA_dom_sf"/>
</dbReference>
<evidence type="ECO:0000313" key="14">
    <source>
        <dbReference type="Proteomes" id="UP000289886"/>
    </source>
</evidence>
<feature type="compositionally biased region" description="Basic and acidic residues" evidence="11">
    <location>
        <begin position="681"/>
        <end position="695"/>
    </location>
</feature>
<feature type="region of interest" description="Disordered" evidence="11">
    <location>
        <begin position="85"/>
        <end position="138"/>
    </location>
</feature>
<feature type="compositionally biased region" description="Pro residues" evidence="11">
    <location>
        <begin position="1384"/>
        <end position="1393"/>
    </location>
</feature>
<feature type="compositionally biased region" description="Basic and acidic residues" evidence="11">
    <location>
        <begin position="116"/>
        <end position="136"/>
    </location>
</feature>
<dbReference type="FunFam" id="3.20.80.10:FF:000006">
    <property type="entry name" value="heme-binding protein 2"/>
    <property type="match status" value="1"/>
</dbReference>
<feature type="region of interest" description="Disordered" evidence="11">
    <location>
        <begin position="628"/>
        <end position="1107"/>
    </location>
</feature>
<dbReference type="Pfam" id="PF04832">
    <property type="entry name" value="SOUL"/>
    <property type="match status" value="1"/>
</dbReference>
<feature type="compositionally biased region" description="Polar residues" evidence="11">
    <location>
        <begin position="790"/>
        <end position="802"/>
    </location>
</feature>
<dbReference type="CDD" id="cd15471">
    <property type="entry name" value="Myo5p-like_CBD_afadin"/>
    <property type="match status" value="1"/>
</dbReference>
<dbReference type="InterPro" id="IPR011256">
    <property type="entry name" value="Reg_factor_effector_dom_sf"/>
</dbReference>
<keyword evidence="14" id="KW-1185">Reference proteome</keyword>
<feature type="compositionally biased region" description="Basic and acidic residues" evidence="11">
    <location>
        <begin position="98"/>
        <end position="107"/>
    </location>
</feature>
<keyword evidence="4" id="KW-0963">Cytoplasm</keyword>
<keyword evidence="7" id="KW-0496">Mitochondrion</keyword>
<dbReference type="SUPFAM" id="SSF55136">
    <property type="entry name" value="Probable bacterial effector-binding domain"/>
    <property type="match status" value="1"/>
</dbReference>
<keyword evidence="6" id="KW-0007">Acetylation</keyword>
<dbReference type="SUPFAM" id="SSF49879">
    <property type="entry name" value="SMAD/FHA domain"/>
    <property type="match status" value="1"/>
</dbReference>
<feature type="compositionally biased region" description="Polar residues" evidence="11">
    <location>
        <begin position="1365"/>
        <end position="1380"/>
    </location>
</feature>
<feature type="compositionally biased region" description="Low complexity" evidence="11">
    <location>
        <begin position="995"/>
        <end position="1027"/>
    </location>
</feature>
<dbReference type="InterPro" id="IPR002710">
    <property type="entry name" value="Dilute_dom"/>
</dbReference>
<feature type="region of interest" description="Disordered" evidence="11">
    <location>
        <begin position="1148"/>
        <end position="1300"/>
    </location>
</feature>
<dbReference type="PANTHER" id="PTHR10398:SF2">
    <property type="entry name" value="AFADIN"/>
    <property type="match status" value="1"/>
</dbReference>
<accession>A0A444U6V9</accession>
<evidence type="ECO:0000256" key="5">
    <source>
        <dbReference type="ARBA" id="ARBA00022553"/>
    </source>
</evidence>
<reference evidence="13 14" key="1">
    <citation type="submission" date="2019-01" db="EMBL/GenBank/DDBJ databases">
        <title>Draft Genome and Complete Hox-Cluster Characterization of the Sterlet Sturgeon (Acipenser ruthenus).</title>
        <authorList>
            <person name="Wei Q."/>
        </authorList>
    </citation>
    <scope>NUCLEOTIDE SEQUENCE [LARGE SCALE GENOMIC DNA]</scope>
    <source>
        <strain evidence="13">WHYD16114868_AA</strain>
        <tissue evidence="13">Blood</tissue>
    </source>
</reference>
<dbReference type="GO" id="GO:0005739">
    <property type="term" value="C:mitochondrion"/>
    <property type="evidence" value="ECO:0007669"/>
    <property type="project" value="UniProtKB-SubCell"/>
</dbReference>
<name>A0A444U6V9_ACIRT</name>
<feature type="compositionally biased region" description="Pro residues" evidence="11">
    <location>
        <begin position="1273"/>
        <end position="1289"/>
    </location>
</feature>
<evidence type="ECO:0000256" key="11">
    <source>
        <dbReference type="SAM" id="MobiDB-lite"/>
    </source>
</evidence>
<evidence type="ECO:0000256" key="3">
    <source>
        <dbReference type="ARBA" id="ARBA00009817"/>
    </source>
</evidence>
<gene>
    <name evidence="13" type="ORF">EOD39_7443</name>
</gene>
<comment type="caution">
    <text evidence="13">The sequence shown here is derived from an EMBL/GenBank/DDBJ whole genome shotgun (WGS) entry which is preliminary data.</text>
</comment>
<sequence length="1601" mass="182620">MDSMVTVTPQSFDAETYVDGQRIADTTMLRSGMKVQFGSYVFKFVDPSYDHGMIKRSMDAGPMVKGQRHKSGSVPETTFELDGDIHSGTSLQTSKSSSRLDIERSTLSERGMVKPMVREQQQDYRKQESRSQDGQRPELMLPASIEFRESSEDAFLSAVINYTNSSTVYFKLSPTYILYMTCRYVLSSQYRPDMSPSERTHKVIAIVNKMVSTMEGVIQKQKNIAGALAFWMANASELLNFIKQDKDLSRVTLDAQDVLAHLVQMAFKYLVHCLQSDLNNYMPAFLEDPEEQYPQRPKLEDVLHTLTGTMSLLRRCRVNAALTIQLFSQLFHFINMWLFNKLVTEPDSELCSHYWGAIVRQQLGHIEAWAEKQGLELAADCHLSRIVQATTLLTMDKYSMQDVSNINNTCFKLNSLQLQALLQNYHCAPDEPNIPPDLIENVVAVAENTADELARSDSREVHLEEDPDLQLPFLLPEDGYSCDVVRNIPNGFQEFLEPLCQRGYCRLTPHPHSPGTWTIYFEGADYEHHFSTDSTELPMLKDPEIVTVTLKKHNGMGLSIVAAKKYNTVMCLMEEVYDFTRFIIPETGLITMCNKAAELMTRTGSVVTLEVAKQGAIYHGLATLLNQPSPMMQRASDRGRGSGKPRPKSEGFELYNNSAQNGSPESPQMPWGEYPEPNKTSGEERLLKNRADHRSSPNVANQAHSPGGKPVNSDGPKSKITSVSTGNLYTDEQQPPPRPEVYPIPTQTYARDYFTFPASKSQDRMGPGPGQQRQNYEDRLPGQPDDHHSSMSIQRVTRSQEQLCDDRVAYQPERMRQEEIVQMQQREMEYQRERDNGEHWNHQVSSSVESSTSSQEHLNYSASSSKVPNHKSGAGRWKTPGPPNSAPVAVSQPILSDLPPPPPPPPPVHYTDDFDTQADLPLPPPPPAGRQLQQAVSAAAAAADRKKRDEQQRWYEKEKARLEEERDRKRREQDKKLSQVHIPPGPGVPPHPNHHQQQQSPLSPMPIQHQQHQQPPSPMPLQQQQQYHPPPMMPQQPPWIEKPSSLPHAPPPRQDTVIRELLPQQQPRTIERRDLQYIVSKEDLTSGDSLSPDPWKRDAREKMEKQQQLHIVDMLNKEIQELQAKPERTAEENDRLRKLMLEWQFQKRLQESKENEEDEEEEDDEDVDTMLIMQRLEAEKRARLQDEERRRKQQLEEIRKREAEERAKQEEERRRREEERSRREAEEKRRQEEEYYNRLEAERRRQHNEAERKLLTPDEPGLYRPPLPRDSELPPPPPPSANTPPPPPQRNTSYLKTQVFSPDTVYTAKFVSCNDDEEEEDSSLAGQVKFSATRKSYGDLPPAPKPQPHQPSARPPRPVSDGIFLSNSFQLPSANANSTAFKAGPPPTKPGFNPPGNSKGNNTRMLKTVQQALFSTGLQLPKWEPVENKATDYEVRKYGATKWVSTKVIGMELDPAISKGFMRLFNYIQGNNEKKVKIEMTAPVTCLVEPGAGPICETTFTTSFYIPEEHQADPVKPSDPDVFIEQRPELTVFVRVFGGFTNAQKAQEELIKLSQSLQRDGQQFEENVYYTAGYDSPFKLFNRKNEVWLIKKTGEDVKTEA</sequence>
<evidence type="ECO:0000256" key="2">
    <source>
        <dbReference type="ARBA" id="ARBA00004496"/>
    </source>
</evidence>
<protein>
    <recommendedName>
        <fullName evidence="9">Heme-binding protein 2</fullName>
    </recommendedName>
    <alternativeName>
        <fullName evidence="10">Protein SOUL</fullName>
    </alternativeName>
</protein>
<proteinExistence type="inferred from homology"/>
<feature type="domain" description="Dilute" evidence="12">
    <location>
        <begin position="208"/>
        <end position="448"/>
    </location>
</feature>
<feature type="compositionally biased region" description="Polar residues" evidence="11">
    <location>
        <begin position="1290"/>
        <end position="1300"/>
    </location>
</feature>
<comment type="similarity">
    <text evidence="3">Belongs to the HEBP family.</text>
</comment>
<dbReference type="Proteomes" id="UP000289886">
    <property type="component" value="Unassembled WGS sequence"/>
</dbReference>
<feature type="compositionally biased region" description="Acidic residues" evidence="11">
    <location>
        <begin position="1154"/>
        <end position="1168"/>
    </location>
</feature>
<dbReference type="SMART" id="SM01132">
    <property type="entry name" value="DIL"/>
    <property type="match status" value="1"/>
</dbReference>